<evidence type="ECO:0000256" key="7">
    <source>
        <dbReference type="ARBA" id="ARBA00023110"/>
    </source>
</evidence>
<keyword evidence="5" id="KW-0256">Endoplasmic reticulum</keyword>
<evidence type="ECO:0000256" key="10">
    <source>
        <dbReference type="PROSITE-ProRule" id="PRU00277"/>
    </source>
</evidence>
<keyword evidence="9 10" id="KW-0413">Isomerase</keyword>
<organism evidence="14 15">
    <name type="scientific">Patiria miniata</name>
    <name type="common">Bat star</name>
    <name type="synonym">Asterina miniata</name>
    <dbReference type="NCBI Taxonomy" id="46514"/>
    <lineage>
        <taxon>Eukaryota</taxon>
        <taxon>Metazoa</taxon>
        <taxon>Echinodermata</taxon>
        <taxon>Eleutherozoa</taxon>
        <taxon>Asterozoa</taxon>
        <taxon>Asteroidea</taxon>
        <taxon>Valvatacea</taxon>
        <taxon>Valvatida</taxon>
        <taxon>Asterinidae</taxon>
        <taxon>Patiria</taxon>
    </lineage>
</organism>
<dbReference type="InterPro" id="IPR002048">
    <property type="entry name" value="EF_hand_dom"/>
</dbReference>
<dbReference type="PROSITE" id="PS00018">
    <property type="entry name" value="EF_HAND_1"/>
    <property type="match status" value="1"/>
</dbReference>
<comment type="catalytic activity">
    <reaction evidence="1 10">
        <text>[protein]-peptidylproline (omega=180) = [protein]-peptidylproline (omega=0)</text>
        <dbReference type="Rhea" id="RHEA:16237"/>
        <dbReference type="Rhea" id="RHEA-COMP:10747"/>
        <dbReference type="Rhea" id="RHEA-COMP:10748"/>
        <dbReference type="ChEBI" id="CHEBI:83833"/>
        <dbReference type="ChEBI" id="CHEBI:83834"/>
        <dbReference type="EC" id="5.2.1.8"/>
    </reaction>
</comment>
<evidence type="ECO:0000256" key="9">
    <source>
        <dbReference type="ARBA" id="ARBA00023235"/>
    </source>
</evidence>
<evidence type="ECO:0000259" key="13">
    <source>
        <dbReference type="PROSITE" id="PS50222"/>
    </source>
</evidence>
<dbReference type="PROSITE" id="PS50222">
    <property type="entry name" value="EF_HAND_2"/>
    <property type="match status" value="1"/>
</dbReference>
<evidence type="ECO:0000313" key="14">
    <source>
        <dbReference type="EnsemblMetazoa" id="XP_038048801.1"/>
    </source>
</evidence>
<evidence type="ECO:0000256" key="6">
    <source>
        <dbReference type="ARBA" id="ARBA00022837"/>
    </source>
</evidence>
<dbReference type="RefSeq" id="XP_038048801.1">
    <property type="nucleotide sequence ID" value="XM_038192873.1"/>
</dbReference>
<keyword evidence="3 11" id="KW-0732">Signal</keyword>
<dbReference type="Proteomes" id="UP000887568">
    <property type="component" value="Unplaced"/>
</dbReference>
<dbReference type="GO" id="GO:0003755">
    <property type="term" value="F:peptidyl-prolyl cis-trans isomerase activity"/>
    <property type="evidence" value="ECO:0007669"/>
    <property type="project" value="UniProtKB-KW"/>
</dbReference>
<dbReference type="AlphaFoldDB" id="A0A913ZCN3"/>
<evidence type="ECO:0000256" key="8">
    <source>
        <dbReference type="ARBA" id="ARBA00023180"/>
    </source>
</evidence>
<feature type="signal peptide" evidence="11">
    <location>
        <begin position="1"/>
        <end position="27"/>
    </location>
</feature>
<reference evidence="14" key="1">
    <citation type="submission" date="2022-11" db="UniProtKB">
        <authorList>
            <consortium name="EnsemblMetazoa"/>
        </authorList>
    </citation>
    <scope>IDENTIFICATION</scope>
</reference>
<evidence type="ECO:0000313" key="15">
    <source>
        <dbReference type="Proteomes" id="UP000887568"/>
    </source>
</evidence>
<dbReference type="OrthoDB" id="1902587at2759"/>
<evidence type="ECO:0000259" key="12">
    <source>
        <dbReference type="PROSITE" id="PS50059"/>
    </source>
</evidence>
<evidence type="ECO:0000256" key="5">
    <source>
        <dbReference type="ARBA" id="ARBA00022824"/>
    </source>
</evidence>
<dbReference type="OMA" id="VEKFETH"/>
<dbReference type="Gene3D" id="1.10.238.10">
    <property type="entry name" value="EF-hand"/>
    <property type="match status" value="1"/>
</dbReference>
<dbReference type="InterPro" id="IPR052273">
    <property type="entry name" value="PPIase_FKBP"/>
</dbReference>
<evidence type="ECO:0000256" key="11">
    <source>
        <dbReference type="SAM" id="SignalP"/>
    </source>
</evidence>
<feature type="domain" description="PPIase FKBP-type" evidence="12">
    <location>
        <begin position="73"/>
        <end position="170"/>
    </location>
</feature>
<dbReference type="EnsemblMetazoa" id="XM_038192873.1">
    <property type="protein sequence ID" value="XP_038048801.1"/>
    <property type="gene ID" value="LOC119722650"/>
</dbReference>
<dbReference type="Pfam" id="PF00254">
    <property type="entry name" value="FKBP_C"/>
    <property type="match status" value="1"/>
</dbReference>
<dbReference type="SUPFAM" id="SSF47473">
    <property type="entry name" value="EF-hand"/>
    <property type="match status" value="1"/>
</dbReference>
<feature type="domain" description="EF-hand" evidence="13">
    <location>
        <begin position="169"/>
        <end position="204"/>
    </location>
</feature>
<keyword evidence="6" id="KW-0106">Calcium</keyword>
<evidence type="ECO:0000256" key="2">
    <source>
        <dbReference type="ARBA" id="ARBA00013194"/>
    </source>
</evidence>
<keyword evidence="7 10" id="KW-0697">Rotamase</keyword>
<dbReference type="InterPro" id="IPR046357">
    <property type="entry name" value="PPIase_dom_sf"/>
</dbReference>
<feature type="chain" id="PRO_5037710656" description="peptidylprolyl isomerase" evidence="11">
    <location>
        <begin position="28"/>
        <end position="245"/>
    </location>
</feature>
<evidence type="ECO:0000256" key="4">
    <source>
        <dbReference type="ARBA" id="ARBA00022737"/>
    </source>
</evidence>
<keyword evidence="4" id="KW-0677">Repeat</keyword>
<evidence type="ECO:0000256" key="1">
    <source>
        <dbReference type="ARBA" id="ARBA00000971"/>
    </source>
</evidence>
<keyword evidence="15" id="KW-1185">Reference proteome</keyword>
<protein>
    <recommendedName>
        <fullName evidence="2 10">peptidylprolyl isomerase</fullName>
        <ecNumber evidence="2 10">5.2.1.8</ecNumber>
    </recommendedName>
</protein>
<evidence type="ECO:0000256" key="3">
    <source>
        <dbReference type="ARBA" id="ARBA00022729"/>
    </source>
</evidence>
<dbReference type="PANTHER" id="PTHR46222:SF3">
    <property type="entry name" value="PEPTIDYLPROLYL ISOMERASE"/>
    <property type="match status" value="1"/>
</dbReference>
<sequence>MKMMKMSHLFLLDFVVVLLVLIASASADAEHAEEDVVPPKEIIPHPDLPDFQEGVTVRVLDRLESCARVAASGNWLELQFVAKQMNDDGENYEEFDSTESRGRPLYIAVDDKEKLPGLTEGLRDVCVGEKREITIQAGSPLMQVDPRSAGLNQPQTDRPAVYEVMVRSILDQQPVNMFAKIDLDSNNELSREELKTYFREHGLEGMTDDDTLDIVVEGLIRSNDMDNNDHLSDAEFPHPYEHIEL</sequence>
<dbReference type="GO" id="GO:0005509">
    <property type="term" value="F:calcium ion binding"/>
    <property type="evidence" value="ECO:0007669"/>
    <property type="project" value="InterPro"/>
</dbReference>
<dbReference type="EC" id="5.2.1.8" evidence="2 10"/>
<dbReference type="PANTHER" id="PTHR46222">
    <property type="entry name" value="PEPTIDYL-PROLYL CIS-TRANS ISOMERASE FKBP7/14"/>
    <property type="match status" value="1"/>
</dbReference>
<dbReference type="GeneID" id="119722650"/>
<dbReference type="PROSITE" id="PS50059">
    <property type="entry name" value="FKBP_PPIASE"/>
    <property type="match status" value="1"/>
</dbReference>
<dbReference type="InterPro" id="IPR001179">
    <property type="entry name" value="PPIase_FKBP_dom"/>
</dbReference>
<dbReference type="SUPFAM" id="SSF54534">
    <property type="entry name" value="FKBP-like"/>
    <property type="match status" value="1"/>
</dbReference>
<dbReference type="InterPro" id="IPR018247">
    <property type="entry name" value="EF_Hand_1_Ca_BS"/>
</dbReference>
<dbReference type="InterPro" id="IPR011992">
    <property type="entry name" value="EF-hand-dom_pair"/>
</dbReference>
<name>A0A913ZCN3_PATMI</name>
<dbReference type="Gene3D" id="3.10.50.40">
    <property type="match status" value="1"/>
</dbReference>
<accession>A0A913ZCN3</accession>
<proteinExistence type="predicted"/>
<keyword evidence="8" id="KW-0325">Glycoprotein</keyword>
<dbReference type="GO" id="GO:0005783">
    <property type="term" value="C:endoplasmic reticulum"/>
    <property type="evidence" value="ECO:0007669"/>
    <property type="project" value="UniProtKB-ARBA"/>
</dbReference>